<keyword evidence="1 4" id="KW-0489">Methyltransferase</keyword>
<gene>
    <name evidence="4" type="ORF">C8N30_0010</name>
</gene>
<proteinExistence type="predicted"/>
<keyword evidence="5" id="KW-1185">Reference proteome</keyword>
<dbReference type="InterPro" id="IPR041698">
    <property type="entry name" value="Methyltransf_25"/>
</dbReference>
<evidence type="ECO:0000256" key="1">
    <source>
        <dbReference type="ARBA" id="ARBA00022603"/>
    </source>
</evidence>
<sequence>MSTNSDQRDFWTDEAGPVWIDQRAAMDDILAGVLDGILRRAELDTGHSVLDIGCGAGTSTLAISERVGEAGHVTGIDISRTLLKAAHARLTNQTNIAFLDVDAQSHPFVTDSADRIVSRFGVMFFDDNISAFRNMASALRADAMVCFAVWGAIAENPFFTLPAQVSRNILGPVPKSDPDAPGPFSLRDPDHIHKMMRDAGLEAQIEVVQEPLVCSAGAQALAETMCHIGPAHMALAHYNADAEMRDALKGALVEALGAYQSGDTITLPAQINYVTARKSS</sequence>
<feature type="domain" description="Methyltransferase" evidence="3">
    <location>
        <begin position="49"/>
        <end position="141"/>
    </location>
</feature>
<dbReference type="STRING" id="1443111.Z949_1964"/>
<keyword evidence="2" id="KW-0808">Transferase</keyword>
<dbReference type="GO" id="GO:0008168">
    <property type="term" value="F:methyltransferase activity"/>
    <property type="evidence" value="ECO:0007669"/>
    <property type="project" value="UniProtKB-KW"/>
</dbReference>
<dbReference type="Gene3D" id="3.40.50.150">
    <property type="entry name" value="Vaccinia Virus protein VP39"/>
    <property type="match status" value="1"/>
</dbReference>
<dbReference type="GO" id="GO:0032259">
    <property type="term" value="P:methylation"/>
    <property type="evidence" value="ECO:0007669"/>
    <property type="project" value="UniProtKB-KW"/>
</dbReference>
<evidence type="ECO:0000259" key="3">
    <source>
        <dbReference type="Pfam" id="PF13649"/>
    </source>
</evidence>
<protein>
    <submittedName>
        <fullName evidence="4">Ubiquinone/menaquinone biosynthesis C-methylase UbiE</fullName>
    </submittedName>
</protein>
<accession>A0A420DMG5</accession>
<dbReference type="Pfam" id="PF13649">
    <property type="entry name" value="Methyltransf_25"/>
    <property type="match status" value="1"/>
</dbReference>
<name>A0A420DMG5_9RHOB</name>
<comment type="caution">
    <text evidence="4">The sequence shown here is derived from an EMBL/GenBank/DDBJ whole genome shotgun (WGS) entry which is preliminary data.</text>
</comment>
<dbReference type="RefSeq" id="WP_025062442.1">
    <property type="nucleotide sequence ID" value="NZ_RAQK01000001.1"/>
</dbReference>
<evidence type="ECO:0000313" key="5">
    <source>
        <dbReference type="Proteomes" id="UP000284407"/>
    </source>
</evidence>
<keyword evidence="4" id="KW-0830">Ubiquinone</keyword>
<dbReference type="Proteomes" id="UP000284407">
    <property type="component" value="Unassembled WGS sequence"/>
</dbReference>
<dbReference type="AlphaFoldDB" id="A0A420DMG5"/>
<evidence type="ECO:0000313" key="4">
    <source>
        <dbReference type="EMBL" id="RKE95476.1"/>
    </source>
</evidence>
<dbReference type="InterPro" id="IPR029063">
    <property type="entry name" value="SAM-dependent_MTases_sf"/>
</dbReference>
<organism evidence="4 5">
    <name type="scientific">Sulfitobacter guttiformis</name>
    <dbReference type="NCBI Taxonomy" id="74349"/>
    <lineage>
        <taxon>Bacteria</taxon>
        <taxon>Pseudomonadati</taxon>
        <taxon>Pseudomonadota</taxon>
        <taxon>Alphaproteobacteria</taxon>
        <taxon>Rhodobacterales</taxon>
        <taxon>Roseobacteraceae</taxon>
        <taxon>Sulfitobacter</taxon>
    </lineage>
</organism>
<dbReference type="OrthoDB" id="9777638at2"/>
<reference evidence="4 5" key="1">
    <citation type="submission" date="2018-09" db="EMBL/GenBank/DDBJ databases">
        <title>Genomic Encyclopedia of Archaeal and Bacterial Type Strains, Phase II (KMG-II): from individual species to whole genera.</title>
        <authorList>
            <person name="Goeker M."/>
        </authorList>
    </citation>
    <scope>NUCLEOTIDE SEQUENCE [LARGE SCALE GENOMIC DNA]</scope>
    <source>
        <strain evidence="4 5">DSM 11458</strain>
    </source>
</reference>
<dbReference type="CDD" id="cd02440">
    <property type="entry name" value="AdoMet_MTases"/>
    <property type="match status" value="1"/>
</dbReference>
<dbReference type="PANTHER" id="PTHR43861">
    <property type="entry name" value="TRANS-ACONITATE 2-METHYLTRANSFERASE-RELATED"/>
    <property type="match status" value="1"/>
</dbReference>
<dbReference type="PANTHER" id="PTHR43861:SF1">
    <property type="entry name" value="TRANS-ACONITATE 2-METHYLTRANSFERASE"/>
    <property type="match status" value="1"/>
</dbReference>
<dbReference type="EMBL" id="RAQK01000001">
    <property type="protein sequence ID" value="RKE95476.1"/>
    <property type="molecule type" value="Genomic_DNA"/>
</dbReference>
<dbReference type="SUPFAM" id="SSF53335">
    <property type="entry name" value="S-adenosyl-L-methionine-dependent methyltransferases"/>
    <property type="match status" value="1"/>
</dbReference>
<evidence type="ECO:0000256" key="2">
    <source>
        <dbReference type="ARBA" id="ARBA00022679"/>
    </source>
</evidence>